<dbReference type="SUPFAM" id="SSF63712">
    <property type="entry name" value="Nicotinic receptor ligand binding domain-like"/>
    <property type="match status" value="1"/>
</dbReference>
<dbReference type="InterPro" id="IPR006202">
    <property type="entry name" value="Neur_chan_lig-bd"/>
</dbReference>
<evidence type="ECO:0000259" key="2">
    <source>
        <dbReference type="Pfam" id="PF02931"/>
    </source>
</evidence>
<feature type="transmembrane region" description="Helical" evidence="1">
    <location>
        <begin position="82"/>
        <end position="102"/>
    </location>
</feature>
<dbReference type="Proteomes" id="UP000095283">
    <property type="component" value="Unplaced"/>
</dbReference>
<dbReference type="GO" id="GO:0005230">
    <property type="term" value="F:extracellular ligand-gated monoatomic ion channel activity"/>
    <property type="evidence" value="ECO:0007669"/>
    <property type="project" value="InterPro"/>
</dbReference>
<keyword evidence="1" id="KW-1133">Transmembrane helix</keyword>
<dbReference type="Pfam" id="PF02931">
    <property type="entry name" value="Neur_chan_LBD"/>
    <property type="match status" value="1"/>
</dbReference>
<keyword evidence="3" id="KW-1185">Reference proteome</keyword>
<accession>A0A1I7WV48</accession>
<dbReference type="WBParaSite" id="Hba_09023">
    <property type="protein sequence ID" value="Hba_09023"/>
    <property type="gene ID" value="Hba_09023"/>
</dbReference>
<name>A0A1I7WV48_HETBA</name>
<protein>
    <submittedName>
        <fullName evidence="4">Neur_chan_LBD domain-containing protein</fullName>
    </submittedName>
</protein>
<dbReference type="AlphaFoldDB" id="A0A1I7WV48"/>
<evidence type="ECO:0000313" key="3">
    <source>
        <dbReference type="Proteomes" id="UP000095283"/>
    </source>
</evidence>
<dbReference type="InterPro" id="IPR036734">
    <property type="entry name" value="Neur_chan_lig-bd_sf"/>
</dbReference>
<dbReference type="GO" id="GO:0016020">
    <property type="term" value="C:membrane"/>
    <property type="evidence" value="ECO:0007669"/>
    <property type="project" value="InterPro"/>
</dbReference>
<sequence>MWEDERLKWDAEQWGIEQFYVRENHQIWFPNINYSNCINLCDSKLTKIEVFNYGQVYALFEITYVAYCFVNYRRFKMGTIKMALRIPITIATLIMLVSYSYFLTKFISVNNFNHSNLLKSPNFL</sequence>
<evidence type="ECO:0000256" key="1">
    <source>
        <dbReference type="SAM" id="Phobius"/>
    </source>
</evidence>
<dbReference type="Gene3D" id="2.70.170.10">
    <property type="entry name" value="Neurotransmitter-gated ion-channel ligand-binding domain"/>
    <property type="match status" value="1"/>
</dbReference>
<feature type="domain" description="Neurotransmitter-gated ion-channel ligand-binding" evidence="2">
    <location>
        <begin position="1"/>
        <end position="75"/>
    </location>
</feature>
<evidence type="ECO:0000313" key="4">
    <source>
        <dbReference type="WBParaSite" id="Hba_09023"/>
    </source>
</evidence>
<organism evidence="3 4">
    <name type="scientific">Heterorhabditis bacteriophora</name>
    <name type="common">Entomopathogenic nematode worm</name>
    <dbReference type="NCBI Taxonomy" id="37862"/>
    <lineage>
        <taxon>Eukaryota</taxon>
        <taxon>Metazoa</taxon>
        <taxon>Ecdysozoa</taxon>
        <taxon>Nematoda</taxon>
        <taxon>Chromadorea</taxon>
        <taxon>Rhabditida</taxon>
        <taxon>Rhabditina</taxon>
        <taxon>Rhabditomorpha</taxon>
        <taxon>Strongyloidea</taxon>
        <taxon>Heterorhabditidae</taxon>
        <taxon>Heterorhabditis</taxon>
    </lineage>
</organism>
<proteinExistence type="predicted"/>
<keyword evidence="1" id="KW-0472">Membrane</keyword>
<feature type="transmembrane region" description="Helical" evidence="1">
    <location>
        <begin position="50"/>
        <end position="70"/>
    </location>
</feature>
<reference evidence="4" key="1">
    <citation type="submission" date="2016-11" db="UniProtKB">
        <authorList>
            <consortium name="WormBaseParasite"/>
        </authorList>
    </citation>
    <scope>IDENTIFICATION</scope>
</reference>
<keyword evidence="1" id="KW-0812">Transmembrane</keyword>